<evidence type="ECO:0000256" key="1">
    <source>
        <dbReference type="SAM" id="MobiDB-lite"/>
    </source>
</evidence>
<feature type="region of interest" description="Disordered" evidence="1">
    <location>
        <begin position="157"/>
        <end position="182"/>
    </location>
</feature>
<feature type="compositionally biased region" description="Low complexity" evidence="1">
    <location>
        <begin position="45"/>
        <end position="90"/>
    </location>
</feature>
<feature type="region of interest" description="Disordered" evidence="1">
    <location>
        <begin position="43"/>
        <end position="101"/>
    </location>
</feature>
<name>A0ABN9XEW0_9DINO</name>
<evidence type="ECO:0000313" key="4">
    <source>
        <dbReference type="Proteomes" id="UP001189429"/>
    </source>
</evidence>
<reference evidence="3" key="1">
    <citation type="submission" date="2023-10" db="EMBL/GenBank/DDBJ databases">
        <authorList>
            <person name="Chen Y."/>
            <person name="Shah S."/>
            <person name="Dougan E. K."/>
            <person name="Thang M."/>
            <person name="Chan C."/>
        </authorList>
    </citation>
    <scope>NUCLEOTIDE SEQUENCE [LARGE SCALE GENOMIC DNA]</scope>
</reference>
<accession>A0ABN9XEW0</accession>
<organism evidence="3 4">
    <name type="scientific">Prorocentrum cordatum</name>
    <dbReference type="NCBI Taxonomy" id="2364126"/>
    <lineage>
        <taxon>Eukaryota</taxon>
        <taxon>Sar</taxon>
        <taxon>Alveolata</taxon>
        <taxon>Dinophyceae</taxon>
        <taxon>Prorocentrales</taxon>
        <taxon>Prorocentraceae</taxon>
        <taxon>Prorocentrum</taxon>
    </lineage>
</organism>
<comment type="caution">
    <text evidence="3">The sequence shown here is derived from an EMBL/GenBank/DDBJ whole genome shotgun (WGS) entry which is preliminary data.</text>
</comment>
<evidence type="ECO:0000313" key="3">
    <source>
        <dbReference type="EMBL" id="CAK0896422.1"/>
    </source>
</evidence>
<dbReference type="Proteomes" id="UP001189429">
    <property type="component" value="Unassembled WGS sequence"/>
</dbReference>
<feature type="transmembrane region" description="Helical" evidence="2">
    <location>
        <begin position="401"/>
        <end position="420"/>
    </location>
</feature>
<feature type="transmembrane region" description="Helical" evidence="2">
    <location>
        <begin position="448"/>
        <end position="467"/>
    </location>
</feature>
<evidence type="ECO:0000256" key="2">
    <source>
        <dbReference type="SAM" id="Phobius"/>
    </source>
</evidence>
<protein>
    <submittedName>
        <fullName evidence="3">Uncharacterized protein</fullName>
    </submittedName>
</protein>
<dbReference type="EMBL" id="CAUYUJ010020184">
    <property type="protein sequence ID" value="CAK0896422.1"/>
    <property type="molecule type" value="Genomic_DNA"/>
</dbReference>
<feature type="non-terminal residue" evidence="3">
    <location>
        <position position="1"/>
    </location>
</feature>
<keyword evidence="2" id="KW-0472">Membrane</keyword>
<feature type="transmembrane region" description="Helical" evidence="2">
    <location>
        <begin position="250"/>
        <end position="272"/>
    </location>
</feature>
<feature type="transmembrane region" description="Helical" evidence="2">
    <location>
        <begin position="487"/>
        <end position="509"/>
    </location>
</feature>
<keyword evidence="2" id="KW-0812">Transmembrane</keyword>
<gene>
    <name evidence="3" type="ORF">PCOR1329_LOCUS74894</name>
</gene>
<keyword evidence="4" id="KW-1185">Reference proteome</keyword>
<keyword evidence="2" id="KW-1133">Transmembrane helix</keyword>
<sequence length="724" mass="77967">PRARAASVQGSYGFGLWAENKDVRGMLPAAGRVLAGMPRLQGSWSAARPAGGASNGSPPAAAAAAEASRAPSQRPTAVKTGGAVAPAAAPQPWTDLFKDPKNRTDPEKVGGFFADLKVHSRARRDSLQGYPWPSSLDLIHDSLRAWPFVWPPEALRNPARPPPSPVAPARAMGGGDGEVASGDTFPGSVSGGASTGVSEGSGWTQMKFMLSARRKLVDPTSVLVRKSVGVMMGATLATKMKKIPGIEGSLLLQVCFAVVLCMAARVMVLSAFGSKVKKAPPTVDVVASNLTFAWSTYLYLNQVIHRFLLGCDEKRVANCGYQNNLGCAVAASAGFYVLVNACDAIQDDYNERHNKFAAKFGKLCLAAAPLVLGWNWKDFMEASEKGIQKETEQTGHGLPEFLRMATIFGLLAWFFHMYCISARTARRRSAPESNSEYEQRVLIVEDKLFFPLSVFDVSFFGDVLEFVDQTALQMMAWELKGVVDYYSASQPPGVVILVALVGVLLFALLQQVDKMATTPERWAVASERWKLGAKIHRRFTEAFPLGVGIGVSNVCLLRRIRGWANAAIHGPGAELGVIQQTCELQVYFLVIALLASTDLVVSESCGGSHSHVSLHVASLDSNKQTVVGEVFSGSFRDAYRGASEAFNAKRKAWHEGGEGAPVIGRLYGSRGRVLEEFSSAGNQWKLLDNWSDEQFHLEEAHSSGPVARAGEEKYMPLAEAGGQG</sequence>
<proteinExistence type="predicted"/>